<geneLocation type="plasmid" evidence="7">
    <name>pdy25-b</name>
</geneLocation>
<evidence type="ECO:0000256" key="4">
    <source>
        <dbReference type="PROSITE-ProRule" id="PRU00335"/>
    </source>
</evidence>
<reference evidence="6 7" key="1">
    <citation type="submission" date="2017-05" db="EMBL/GenBank/DDBJ databases">
        <title>Comparative genomic and metabolic analysis of manganese-oxidizing mechanisms in Celeribater manganoxidans DY25T: its adaption to the environment of polymetallic nodule.</title>
        <authorList>
            <person name="Wang X."/>
        </authorList>
    </citation>
    <scope>NUCLEOTIDE SEQUENCE [LARGE SCALE GENOMIC DNA]</scope>
    <source>
        <strain evidence="6 7">DY25</strain>
        <plasmid evidence="7">pdy25-b</plasmid>
    </source>
</reference>
<evidence type="ECO:0000313" key="6">
    <source>
        <dbReference type="EMBL" id="ATI43665.1"/>
    </source>
</evidence>
<dbReference type="OrthoDB" id="9814200at2"/>
<dbReference type="Proteomes" id="UP000219050">
    <property type="component" value="Plasmid pDY25-B"/>
</dbReference>
<protein>
    <recommendedName>
        <fullName evidence="5">HTH tetR-type domain-containing protein</fullName>
    </recommendedName>
</protein>
<evidence type="ECO:0000259" key="5">
    <source>
        <dbReference type="PROSITE" id="PS50977"/>
    </source>
</evidence>
<evidence type="ECO:0000313" key="7">
    <source>
        <dbReference type="Proteomes" id="UP000219050"/>
    </source>
</evidence>
<dbReference type="PROSITE" id="PS50977">
    <property type="entry name" value="HTH_TETR_2"/>
    <property type="match status" value="1"/>
</dbReference>
<keyword evidence="7" id="KW-1185">Reference proteome</keyword>
<evidence type="ECO:0000256" key="2">
    <source>
        <dbReference type="ARBA" id="ARBA00023125"/>
    </source>
</evidence>
<accession>A0A291M4K0</accession>
<evidence type="ECO:0000256" key="1">
    <source>
        <dbReference type="ARBA" id="ARBA00023015"/>
    </source>
</evidence>
<dbReference type="PRINTS" id="PR00455">
    <property type="entry name" value="HTHTETR"/>
</dbReference>
<keyword evidence="6" id="KW-0614">Plasmid</keyword>
<dbReference type="GO" id="GO:0003700">
    <property type="term" value="F:DNA-binding transcription factor activity"/>
    <property type="evidence" value="ECO:0007669"/>
    <property type="project" value="TreeGrafter"/>
</dbReference>
<gene>
    <name evidence="6" type="ORF">CBW24_16030</name>
</gene>
<keyword evidence="3" id="KW-0804">Transcription</keyword>
<proteinExistence type="predicted"/>
<dbReference type="InterPro" id="IPR009057">
    <property type="entry name" value="Homeodomain-like_sf"/>
</dbReference>
<dbReference type="PANTHER" id="PTHR30055:SF240">
    <property type="entry name" value="HTH-TYPE TRANSCRIPTIONAL REGULATOR ACRR"/>
    <property type="match status" value="1"/>
</dbReference>
<dbReference type="AlphaFoldDB" id="A0A291M4K0"/>
<feature type="DNA-binding region" description="H-T-H motif" evidence="4">
    <location>
        <begin position="57"/>
        <end position="76"/>
    </location>
</feature>
<dbReference type="KEGG" id="cmag:CBW24_16030"/>
<dbReference type="InterPro" id="IPR041490">
    <property type="entry name" value="KstR2_TetR_C"/>
</dbReference>
<dbReference type="SUPFAM" id="SSF48498">
    <property type="entry name" value="Tetracyclin repressor-like, C-terminal domain"/>
    <property type="match status" value="1"/>
</dbReference>
<organism evidence="6 7">
    <name type="scientific">Pacificitalea manganoxidans</name>
    <dbReference type="NCBI Taxonomy" id="1411902"/>
    <lineage>
        <taxon>Bacteria</taxon>
        <taxon>Pseudomonadati</taxon>
        <taxon>Pseudomonadota</taxon>
        <taxon>Alphaproteobacteria</taxon>
        <taxon>Rhodobacterales</taxon>
        <taxon>Paracoccaceae</taxon>
        <taxon>Pacificitalea</taxon>
    </lineage>
</organism>
<dbReference type="Pfam" id="PF17932">
    <property type="entry name" value="TetR_C_24"/>
    <property type="match status" value="1"/>
</dbReference>
<keyword evidence="1" id="KW-0805">Transcription regulation</keyword>
<dbReference type="InterPro" id="IPR023772">
    <property type="entry name" value="DNA-bd_HTH_TetR-type_CS"/>
</dbReference>
<dbReference type="SUPFAM" id="SSF46689">
    <property type="entry name" value="Homeodomain-like"/>
    <property type="match status" value="1"/>
</dbReference>
<evidence type="ECO:0000256" key="3">
    <source>
        <dbReference type="ARBA" id="ARBA00023163"/>
    </source>
</evidence>
<keyword evidence="2 4" id="KW-0238">DNA-binding</keyword>
<dbReference type="InterPro" id="IPR001647">
    <property type="entry name" value="HTH_TetR"/>
</dbReference>
<dbReference type="PROSITE" id="PS01081">
    <property type="entry name" value="HTH_TETR_1"/>
    <property type="match status" value="1"/>
</dbReference>
<dbReference type="Gene3D" id="1.10.357.10">
    <property type="entry name" value="Tetracycline Repressor, domain 2"/>
    <property type="match status" value="1"/>
</dbReference>
<name>A0A291M4K0_9RHOB</name>
<dbReference type="PANTHER" id="PTHR30055">
    <property type="entry name" value="HTH-TYPE TRANSCRIPTIONAL REGULATOR RUTR"/>
    <property type="match status" value="1"/>
</dbReference>
<sequence>MVGIFQFKPYTCPSKGWVGLRTDGQLRTIGSKGETTERVLREAGVRLIARHGFEAMSLRMLAKEVGVQAGSLYNYFDNKQDFLFDLLASIIRDLVDELLEKLAGIEDPRDRLRAFVQEHINFHTLRKEEVFIGNMELRSLSPAHHREIRSMRDDYEKVLEDIIRDGVEAGYFKCADIGTAKLAILAMLTGVSTWYRPSGRHTIVTLIEQYVEFTFGLLHAQDHVQEGSRVSHREPS</sequence>
<feature type="domain" description="HTH tetR-type" evidence="5">
    <location>
        <begin position="34"/>
        <end position="94"/>
    </location>
</feature>
<dbReference type="GO" id="GO:0000976">
    <property type="term" value="F:transcription cis-regulatory region binding"/>
    <property type="evidence" value="ECO:0007669"/>
    <property type="project" value="TreeGrafter"/>
</dbReference>
<dbReference type="InterPro" id="IPR036271">
    <property type="entry name" value="Tet_transcr_reg_TetR-rel_C_sf"/>
</dbReference>
<dbReference type="EMBL" id="CP021406">
    <property type="protein sequence ID" value="ATI43665.1"/>
    <property type="molecule type" value="Genomic_DNA"/>
</dbReference>
<dbReference type="InterPro" id="IPR050109">
    <property type="entry name" value="HTH-type_TetR-like_transc_reg"/>
</dbReference>
<dbReference type="Pfam" id="PF00440">
    <property type="entry name" value="TetR_N"/>
    <property type="match status" value="1"/>
</dbReference>